<evidence type="ECO:0000256" key="2">
    <source>
        <dbReference type="ARBA" id="ARBA00022692"/>
    </source>
</evidence>
<evidence type="ECO:0000256" key="3">
    <source>
        <dbReference type="ARBA" id="ARBA00022989"/>
    </source>
</evidence>
<dbReference type="PANTHER" id="PTHR43332">
    <property type="entry name" value="INNER MEMBRANE TRANSPORT PERMEASE YADH-RELATED"/>
    <property type="match status" value="1"/>
</dbReference>
<organism evidence="7 8">
    <name type="scientific">Henriciella pelagia</name>
    <dbReference type="NCBI Taxonomy" id="1977912"/>
    <lineage>
        <taxon>Bacteria</taxon>
        <taxon>Pseudomonadati</taxon>
        <taxon>Pseudomonadota</taxon>
        <taxon>Alphaproteobacteria</taxon>
        <taxon>Hyphomonadales</taxon>
        <taxon>Hyphomonadaceae</taxon>
        <taxon>Henriciella</taxon>
    </lineage>
</organism>
<comment type="caution">
    <text evidence="7">The sequence shown here is derived from an EMBL/GenBank/DDBJ whole genome shotgun (WGS) entry which is preliminary data.</text>
</comment>
<feature type="transmembrane region" description="Helical" evidence="5">
    <location>
        <begin position="41"/>
        <end position="64"/>
    </location>
</feature>
<evidence type="ECO:0000259" key="6">
    <source>
        <dbReference type="PROSITE" id="PS51012"/>
    </source>
</evidence>
<evidence type="ECO:0000256" key="5">
    <source>
        <dbReference type="RuleBase" id="RU361157"/>
    </source>
</evidence>
<keyword evidence="2 5" id="KW-0812">Transmembrane</keyword>
<dbReference type="EMBL" id="BMKF01000001">
    <property type="protein sequence ID" value="GGB66122.1"/>
    <property type="molecule type" value="Genomic_DNA"/>
</dbReference>
<feature type="transmembrane region" description="Helical" evidence="5">
    <location>
        <begin position="250"/>
        <end position="271"/>
    </location>
</feature>
<keyword evidence="4 5" id="KW-0472">Membrane</keyword>
<evidence type="ECO:0000256" key="1">
    <source>
        <dbReference type="ARBA" id="ARBA00004141"/>
    </source>
</evidence>
<comment type="subcellular location">
    <subcellularLocation>
        <location evidence="5">Cell inner membrane</location>
        <topology evidence="5">Multi-pass membrane protein</topology>
    </subcellularLocation>
    <subcellularLocation>
        <location evidence="1">Membrane</location>
        <topology evidence="1">Multi-pass membrane protein</topology>
    </subcellularLocation>
</comment>
<evidence type="ECO:0000313" key="8">
    <source>
        <dbReference type="Proteomes" id="UP000628854"/>
    </source>
</evidence>
<keyword evidence="3 5" id="KW-1133">Transmembrane helix</keyword>
<comment type="similarity">
    <text evidence="5">Belongs to the ABC-2 integral membrane protein family.</text>
</comment>
<feature type="domain" description="ABC transmembrane type-2" evidence="6">
    <location>
        <begin position="40"/>
        <end position="274"/>
    </location>
</feature>
<comment type="caution">
    <text evidence="5">Lacks conserved residue(s) required for the propagation of feature annotation.</text>
</comment>
<proteinExistence type="inferred from homology"/>
<dbReference type="PIRSF" id="PIRSF006648">
    <property type="entry name" value="DrrB"/>
    <property type="match status" value="1"/>
</dbReference>
<evidence type="ECO:0000313" key="7">
    <source>
        <dbReference type="EMBL" id="GGB66122.1"/>
    </source>
</evidence>
<dbReference type="Pfam" id="PF01061">
    <property type="entry name" value="ABC2_membrane"/>
    <property type="match status" value="1"/>
</dbReference>
<sequence length="279" mass="30652">MTDQTSAVSRPLPKPPRAYGAVNWIGLWTLYKREVGRFLKVWMQTLFAPVITTLLFMTVFKLAFGNRGTLTGDFEGLDYNSFLAPGLVVMSMLQNAFQNTSSSLTISKVQGSQVDFLMPPLSPVELTLGFIFGAVTRGLMVGVIGALAIHFSGLADLSIVNIWPVVWFSLMATIFLAALGAVGGIWADKFDHLAAVTNFVIVPLTFLSGTFYDIKVLVEPFQTAAHFDPIFYLIDGFRAGFIGVSNSDLMTGMVASGVFTFLACVWVWWLFRIGYKLKA</sequence>
<keyword evidence="5" id="KW-0813">Transport</keyword>
<keyword evidence="5" id="KW-1003">Cell membrane</keyword>
<feature type="transmembrane region" description="Helical" evidence="5">
    <location>
        <begin position="126"/>
        <end position="149"/>
    </location>
</feature>
<dbReference type="RefSeq" id="WP_084394568.1">
    <property type="nucleotide sequence ID" value="NZ_BMKF01000001.1"/>
</dbReference>
<keyword evidence="8" id="KW-1185">Reference proteome</keyword>
<dbReference type="InterPro" id="IPR052522">
    <property type="entry name" value="ABC-2_transport_permease"/>
</dbReference>
<dbReference type="InterPro" id="IPR013525">
    <property type="entry name" value="ABC2_TM"/>
</dbReference>
<feature type="transmembrane region" description="Helical" evidence="5">
    <location>
        <begin position="161"/>
        <end position="187"/>
    </location>
</feature>
<dbReference type="PANTHER" id="PTHR43332:SF1">
    <property type="entry name" value="TRANSPORT PERMEASE PROTEIN"/>
    <property type="match status" value="1"/>
</dbReference>
<gene>
    <name evidence="7" type="ORF">GCM10011503_13660</name>
</gene>
<accession>A0ABQ1JE10</accession>
<dbReference type="PROSITE" id="PS51012">
    <property type="entry name" value="ABC_TM2"/>
    <property type="match status" value="1"/>
</dbReference>
<dbReference type="InterPro" id="IPR047817">
    <property type="entry name" value="ABC2_TM_bact-type"/>
</dbReference>
<dbReference type="Proteomes" id="UP000628854">
    <property type="component" value="Unassembled WGS sequence"/>
</dbReference>
<dbReference type="InterPro" id="IPR000412">
    <property type="entry name" value="ABC_2_transport"/>
</dbReference>
<evidence type="ECO:0000256" key="4">
    <source>
        <dbReference type="ARBA" id="ARBA00023136"/>
    </source>
</evidence>
<reference evidence="8" key="1">
    <citation type="journal article" date="2019" name="Int. J. Syst. Evol. Microbiol.">
        <title>The Global Catalogue of Microorganisms (GCM) 10K type strain sequencing project: providing services to taxonomists for standard genome sequencing and annotation.</title>
        <authorList>
            <consortium name="The Broad Institute Genomics Platform"/>
            <consortium name="The Broad Institute Genome Sequencing Center for Infectious Disease"/>
            <person name="Wu L."/>
            <person name="Ma J."/>
        </authorList>
    </citation>
    <scope>NUCLEOTIDE SEQUENCE [LARGE SCALE GENOMIC DNA]</scope>
    <source>
        <strain evidence="8">CGMCC 1.15928</strain>
    </source>
</reference>
<name>A0ABQ1JE10_9PROT</name>
<dbReference type="PRINTS" id="PR00164">
    <property type="entry name" value="ABC2TRNSPORT"/>
</dbReference>
<protein>
    <recommendedName>
        <fullName evidence="5">Transport permease protein</fullName>
    </recommendedName>
</protein>